<feature type="compositionally biased region" description="Basic and acidic residues" evidence="1">
    <location>
        <begin position="1"/>
        <end position="12"/>
    </location>
</feature>
<gene>
    <name evidence="2" type="ORF">AMECASPLE_001457</name>
</gene>
<dbReference type="EMBL" id="JAHRIP010000048">
    <property type="protein sequence ID" value="MEQ2278675.1"/>
    <property type="molecule type" value="Genomic_DNA"/>
</dbReference>
<dbReference type="Proteomes" id="UP001469553">
    <property type="component" value="Unassembled WGS sequence"/>
</dbReference>
<proteinExistence type="predicted"/>
<evidence type="ECO:0000256" key="1">
    <source>
        <dbReference type="SAM" id="MobiDB-lite"/>
    </source>
</evidence>
<name>A0ABV0XAU8_9TELE</name>
<comment type="caution">
    <text evidence="2">The sequence shown here is derived from an EMBL/GenBank/DDBJ whole genome shotgun (WGS) entry which is preliminary data.</text>
</comment>
<organism evidence="2 3">
    <name type="scientific">Ameca splendens</name>
    <dbReference type="NCBI Taxonomy" id="208324"/>
    <lineage>
        <taxon>Eukaryota</taxon>
        <taxon>Metazoa</taxon>
        <taxon>Chordata</taxon>
        <taxon>Craniata</taxon>
        <taxon>Vertebrata</taxon>
        <taxon>Euteleostomi</taxon>
        <taxon>Actinopterygii</taxon>
        <taxon>Neopterygii</taxon>
        <taxon>Teleostei</taxon>
        <taxon>Neoteleostei</taxon>
        <taxon>Acanthomorphata</taxon>
        <taxon>Ovalentaria</taxon>
        <taxon>Atherinomorphae</taxon>
        <taxon>Cyprinodontiformes</taxon>
        <taxon>Goodeidae</taxon>
        <taxon>Ameca</taxon>
    </lineage>
</organism>
<feature type="region of interest" description="Disordered" evidence="1">
    <location>
        <begin position="1"/>
        <end position="21"/>
    </location>
</feature>
<evidence type="ECO:0000313" key="3">
    <source>
        <dbReference type="Proteomes" id="UP001469553"/>
    </source>
</evidence>
<keyword evidence="3" id="KW-1185">Reference proteome</keyword>
<protein>
    <submittedName>
        <fullName evidence="2">Uncharacterized protein</fullName>
    </submittedName>
</protein>
<reference evidence="2 3" key="1">
    <citation type="submission" date="2021-06" db="EMBL/GenBank/DDBJ databases">
        <authorList>
            <person name="Palmer J.M."/>
        </authorList>
    </citation>
    <scope>NUCLEOTIDE SEQUENCE [LARGE SCALE GENOMIC DNA]</scope>
    <source>
        <strain evidence="2 3">AS_MEX2019</strain>
        <tissue evidence="2">Muscle</tissue>
    </source>
</reference>
<sequence>MLELSARSDSKTTQEQGGGGHDLLTSFNLLRTAFPCFPVYNPLKAAADYKAQRAGSELWLSWWILRDRDCLSPVCAVTQGCFARLKSVTTEQIQGELGQDFHIFSGR</sequence>
<accession>A0ABV0XAU8</accession>
<evidence type="ECO:0000313" key="2">
    <source>
        <dbReference type="EMBL" id="MEQ2278675.1"/>
    </source>
</evidence>